<reference evidence="10 11" key="1">
    <citation type="submission" date="2023-07" db="EMBL/GenBank/DDBJ databases">
        <authorList>
            <person name="Lian W.-H."/>
        </authorList>
    </citation>
    <scope>NUCLEOTIDE SEQUENCE [LARGE SCALE GENOMIC DNA]</scope>
    <source>
        <strain evidence="10 11">SYSU DXS3180</strain>
    </source>
</reference>
<dbReference type="Pfam" id="PF13715">
    <property type="entry name" value="CarbopepD_reg_2"/>
    <property type="match status" value="1"/>
</dbReference>
<keyword evidence="5 7" id="KW-0472">Membrane</keyword>
<dbReference type="Pfam" id="PF07715">
    <property type="entry name" value="Plug"/>
    <property type="match status" value="1"/>
</dbReference>
<evidence type="ECO:0000259" key="9">
    <source>
        <dbReference type="Pfam" id="PF07715"/>
    </source>
</evidence>
<comment type="similarity">
    <text evidence="7">Belongs to the TonB-dependent receptor family.</text>
</comment>
<feature type="signal peptide" evidence="8">
    <location>
        <begin position="1"/>
        <end position="19"/>
    </location>
</feature>
<dbReference type="InterPro" id="IPR023996">
    <property type="entry name" value="TonB-dep_OMP_SusC/RagA"/>
</dbReference>
<dbReference type="SUPFAM" id="SSF56935">
    <property type="entry name" value="Porins"/>
    <property type="match status" value="1"/>
</dbReference>
<dbReference type="InterPro" id="IPR012910">
    <property type="entry name" value="Plug_dom"/>
</dbReference>
<keyword evidence="8" id="KW-0732">Signal</keyword>
<accession>A0ABV3ZFW1</accession>
<sequence>MKKIVTMLAAFLFTATLLAQQKKITGRVLSGTSNKPIEGATVKGKGNSVATTSADGSFTLDANEGDVLKVSFIGFGDKEIKVTSASGYDINLEATANNLETIVVTGYQVQKKADLTGAVSVVDVDAIKNSPVGSPTKALQGRVPGVFITSDGSPSGGSTVRIRGVGTLGNNDPLYVIDGVPTKRGLQELNPDDVESIQVLKDASSATIYGSRAANGVIIVTTKKAKKGFSRVDVDAAGSLQFYITKQKMLDSDGRGKAYWQAAVNDKTDPNANQIYQYDWNGDYNNPVLNKIRYPEYIDAAKTMKPANTNWFNEIAQTSLIQQYNVSLSNGGERGNTMLSVGYYDNKGIVKASNSQKLTARLNSDFNYFNNRLKIGENINLTYIRNSLIPASDILFASLVQQPVVPVHTVDGGWGGPAPGMTDRQNPVRLIEDNKQNFSNFYRLMGNIYADLTIIPNLHFRTSLGADYNGTYQRTLRKSYTSGFLSDPSNQVVTSQAYDGNWIWQNTLTYNVTLDKHRLDFLAGQETIKYMNQNFSGSRQGYALENIDYAYLDAGSANKDNTGNGTGYALLSYFGKANYTYDNKYLASVTLRRDGSSRFGKEYRYGMFPAFSLGWRVSKEAFMQNQDIVSDLKLRYGWGKSGNQEIANNATYALYSAIYGIDPTWDFDNGSAYDINGTGSGQLPSGFTRIQQGNDSLRWETTRESNFGVDFGLFKNKITGSVDYFIKNTSDILISPGYLAVVGEGGNYWFNGASMQNKGIEAIVSYSDAISPDFSFTITGNVSSYKNKVTSLPQQVLTSYPGNGTDKTILGRSINSVFGYVADGLFTTQKDVDNSPAQVGKGLGRIRYKDLNNDGTIDDKDRDFIADGNPKLLYGLNVELNYKNFDLSFFLQGVQGNDVYNDFKTYTDFSSLWVGTNWGQRTLDAWTPQNPNATIPALTLVNRNNEGRTSTYFYEKGSYLKLRTVQLGYNLKHALRKSKVQNARVYIQGTNLVTFKNKSFTAADPEIPTNAFPIPAIGTIGLTVSF</sequence>
<keyword evidence="11" id="KW-1185">Reference proteome</keyword>
<dbReference type="RefSeq" id="WP_369329383.1">
    <property type="nucleotide sequence ID" value="NZ_JAULBC010000003.1"/>
</dbReference>
<evidence type="ECO:0000256" key="2">
    <source>
        <dbReference type="ARBA" id="ARBA00022448"/>
    </source>
</evidence>
<evidence type="ECO:0000313" key="11">
    <source>
        <dbReference type="Proteomes" id="UP001560573"/>
    </source>
</evidence>
<evidence type="ECO:0000256" key="4">
    <source>
        <dbReference type="ARBA" id="ARBA00022692"/>
    </source>
</evidence>
<evidence type="ECO:0000256" key="5">
    <source>
        <dbReference type="ARBA" id="ARBA00023136"/>
    </source>
</evidence>
<dbReference type="Gene3D" id="2.60.40.1120">
    <property type="entry name" value="Carboxypeptidase-like, regulatory domain"/>
    <property type="match status" value="1"/>
</dbReference>
<evidence type="ECO:0000313" key="10">
    <source>
        <dbReference type="EMBL" id="MEX6687976.1"/>
    </source>
</evidence>
<proteinExistence type="inferred from homology"/>
<dbReference type="InterPro" id="IPR039426">
    <property type="entry name" value="TonB-dep_rcpt-like"/>
</dbReference>
<dbReference type="NCBIfam" id="TIGR04057">
    <property type="entry name" value="SusC_RagA_signa"/>
    <property type="match status" value="1"/>
</dbReference>
<dbReference type="InterPro" id="IPR037066">
    <property type="entry name" value="Plug_dom_sf"/>
</dbReference>
<dbReference type="InterPro" id="IPR023997">
    <property type="entry name" value="TonB-dep_OMP_SusC/RagA_CS"/>
</dbReference>
<keyword evidence="3 7" id="KW-1134">Transmembrane beta strand</keyword>
<dbReference type="Gene3D" id="2.40.170.20">
    <property type="entry name" value="TonB-dependent receptor, beta-barrel domain"/>
    <property type="match status" value="1"/>
</dbReference>
<keyword evidence="6 7" id="KW-0998">Cell outer membrane</keyword>
<comment type="caution">
    <text evidence="10">The sequence shown here is derived from an EMBL/GenBank/DDBJ whole genome shotgun (WGS) entry which is preliminary data.</text>
</comment>
<keyword evidence="4 7" id="KW-0812">Transmembrane</keyword>
<evidence type="ECO:0000256" key="8">
    <source>
        <dbReference type="SAM" id="SignalP"/>
    </source>
</evidence>
<dbReference type="SUPFAM" id="SSF49464">
    <property type="entry name" value="Carboxypeptidase regulatory domain-like"/>
    <property type="match status" value="1"/>
</dbReference>
<keyword evidence="2 7" id="KW-0813">Transport</keyword>
<name>A0ABV3ZFW1_9BACT</name>
<evidence type="ECO:0000256" key="7">
    <source>
        <dbReference type="PROSITE-ProRule" id="PRU01360"/>
    </source>
</evidence>
<dbReference type="PROSITE" id="PS52016">
    <property type="entry name" value="TONB_DEPENDENT_REC_3"/>
    <property type="match status" value="1"/>
</dbReference>
<keyword evidence="10" id="KW-0675">Receptor</keyword>
<dbReference type="InterPro" id="IPR008969">
    <property type="entry name" value="CarboxyPept-like_regulatory"/>
</dbReference>
<comment type="subcellular location">
    <subcellularLocation>
        <location evidence="1 7">Cell outer membrane</location>
        <topology evidence="1 7">Multi-pass membrane protein</topology>
    </subcellularLocation>
</comment>
<organism evidence="10 11">
    <name type="scientific">Danxiaibacter flavus</name>
    <dbReference type="NCBI Taxonomy" id="3049108"/>
    <lineage>
        <taxon>Bacteria</taxon>
        <taxon>Pseudomonadati</taxon>
        <taxon>Bacteroidota</taxon>
        <taxon>Chitinophagia</taxon>
        <taxon>Chitinophagales</taxon>
        <taxon>Chitinophagaceae</taxon>
        <taxon>Danxiaibacter</taxon>
    </lineage>
</organism>
<dbReference type="EMBL" id="JAULBC010000003">
    <property type="protein sequence ID" value="MEX6687976.1"/>
    <property type="molecule type" value="Genomic_DNA"/>
</dbReference>
<dbReference type="Proteomes" id="UP001560573">
    <property type="component" value="Unassembled WGS sequence"/>
</dbReference>
<feature type="domain" description="TonB-dependent receptor plug" evidence="9">
    <location>
        <begin position="112"/>
        <end position="217"/>
    </location>
</feature>
<protein>
    <submittedName>
        <fullName evidence="10">TonB-dependent receptor</fullName>
    </submittedName>
</protein>
<feature type="chain" id="PRO_5047026538" evidence="8">
    <location>
        <begin position="20"/>
        <end position="1026"/>
    </location>
</feature>
<dbReference type="InterPro" id="IPR036942">
    <property type="entry name" value="Beta-barrel_TonB_sf"/>
</dbReference>
<gene>
    <name evidence="10" type="ORF">QTN47_10750</name>
</gene>
<evidence type="ECO:0000256" key="6">
    <source>
        <dbReference type="ARBA" id="ARBA00023237"/>
    </source>
</evidence>
<evidence type="ECO:0000256" key="1">
    <source>
        <dbReference type="ARBA" id="ARBA00004571"/>
    </source>
</evidence>
<dbReference type="NCBIfam" id="TIGR04056">
    <property type="entry name" value="OMP_RagA_SusC"/>
    <property type="match status" value="1"/>
</dbReference>
<dbReference type="Gene3D" id="2.170.130.10">
    <property type="entry name" value="TonB-dependent receptor, plug domain"/>
    <property type="match status" value="1"/>
</dbReference>
<evidence type="ECO:0000256" key="3">
    <source>
        <dbReference type="ARBA" id="ARBA00022452"/>
    </source>
</evidence>